<keyword evidence="4 6" id="KW-1133">Transmembrane helix</keyword>
<comment type="caution">
    <text evidence="8">The sequence shown here is derived from an EMBL/GenBank/DDBJ whole genome shotgun (WGS) entry which is preliminary data.</text>
</comment>
<keyword evidence="9" id="KW-1185">Reference proteome</keyword>
<feature type="region of interest" description="Disordered" evidence="7">
    <location>
        <begin position="1"/>
        <end position="43"/>
    </location>
</feature>
<evidence type="ECO:0000256" key="7">
    <source>
        <dbReference type="SAM" id="MobiDB-lite"/>
    </source>
</evidence>
<evidence type="ECO:0000256" key="1">
    <source>
        <dbReference type="ARBA" id="ARBA00005500"/>
    </source>
</evidence>
<evidence type="ECO:0000256" key="3">
    <source>
        <dbReference type="ARBA" id="ARBA00022824"/>
    </source>
</evidence>
<reference evidence="8" key="1">
    <citation type="submission" date="2018-03" db="EMBL/GenBank/DDBJ databases">
        <authorList>
            <person name="Guldener U."/>
        </authorList>
    </citation>
    <scope>NUCLEOTIDE SEQUENCE</scope>
</reference>
<keyword evidence="3 6" id="KW-0256">Endoplasmic reticulum</keyword>
<keyword evidence="2 6" id="KW-0812">Transmembrane</keyword>
<dbReference type="EMBL" id="ONZQ02000004">
    <property type="protein sequence ID" value="SPO00720.1"/>
    <property type="molecule type" value="Genomic_DNA"/>
</dbReference>
<name>A0AAE8SUA9_9PEZI</name>
<feature type="compositionally biased region" description="Basic and acidic residues" evidence="7">
    <location>
        <begin position="18"/>
        <end position="41"/>
    </location>
</feature>
<protein>
    <recommendedName>
        <fullName evidence="6">Stress-associated endoplasmic reticulum protein</fullName>
    </recommendedName>
</protein>
<organism evidence="8 9">
    <name type="scientific">Cephalotrichum gorgonifer</name>
    <dbReference type="NCBI Taxonomy" id="2041049"/>
    <lineage>
        <taxon>Eukaryota</taxon>
        <taxon>Fungi</taxon>
        <taxon>Dikarya</taxon>
        <taxon>Ascomycota</taxon>
        <taxon>Pezizomycotina</taxon>
        <taxon>Sordariomycetes</taxon>
        <taxon>Hypocreomycetidae</taxon>
        <taxon>Microascales</taxon>
        <taxon>Microascaceae</taxon>
        <taxon>Cephalotrichum</taxon>
    </lineage>
</organism>
<feature type="transmembrane region" description="Helical" evidence="6">
    <location>
        <begin position="48"/>
        <end position="71"/>
    </location>
</feature>
<sequence>MASCDVQTPVQRRANAKFAKENEGRMGKSTEQLKKRSKETPKSPISPLWMVILGFAIFGSLIFELISRFFFR</sequence>
<evidence type="ECO:0000256" key="4">
    <source>
        <dbReference type="ARBA" id="ARBA00022989"/>
    </source>
</evidence>
<dbReference type="Proteomes" id="UP001187682">
    <property type="component" value="Unassembled WGS sequence"/>
</dbReference>
<comment type="similarity">
    <text evidence="1 6">Belongs to the RAMP4 family.</text>
</comment>
<comment type="function">
    <text evidence="6">Interacts with target proteins during translocation into the lumen of the endoplasmic reticulum. Protects unfolded target proteins against degradation and facilitate correct glycosylation.</text>
</comment>
<gene>
    <name evidence="8" type="ORF">DNG_03468</name>
</gene>
<dbReference type="GO" id="GO:0005789">
    <property type="term" value="C:endoplasmic reticulum membrane"/>
    <property type="evidence" value="ECO:0007669"/>
    <property type="project" value="UniProtKB-SubCell"/>
</dbReference>
<keyword evidence="5 6" id="KW-0472">Membrane</keyword>
<dbReference type="InterPro" id="IPR010580">
    <property type="entry name" value="ER_stress-assoc"/>
</dbReference>
<evidence type="ECO:0000256" key="2">
    <source>
        <dbReference type="ARBA" id="ARBA00022692"/>
    </source>
</evidence>
<proteinExistence type="inferred from homology"/>
<accession>A0AAE8SUA9</accession>
<dbReference type="Pfam" id="PF06624">
    <property type="entry name" value="RAMP4"/>
    <property type="match status" value="1"/>
</dbReference>
<dbReference type="AlphaFoldDB" id="A0AAE8SUA9"/>
<evidence type="ECO:0000313" key="8">
    <source>
        <dbReference type="EMBL" id="SPO00720.1"/>
    </source>
</evidence>
<evidence type="ECO:0000313" key="9">
    <source>
        <dbReference type="Proteomes" id="UP001187682"/>
    </source>
</evidence>
<comment type="subcellular location">
    <subcellularLocation>
        <location evidence="6">Membrane</location>
        <topology evidence="6">Single-pass membrane protein</topology>
    </subcellularLocation>
    <subcellularLocation>
        <location evidence="6">Endoplasmic reticulum membrane</location>
        <topology evidence="6">Single-pass membrane protein</topology>
    </subcellularLocation>
</comment>
<feature type="compositionally biased region" description="Polar residues" evidence="7">
    <location>
        <begin position="1"/>
        <end position="10"/>
    </location>
</feature>
<evidence type="ECO:0000256" key="5">
    <source>
        <dbReference type="ARBA" id="ARBA00023136"/>
    </source>
</evidence>
<evidence type="ECO:0000256" key="6">
    <source>
        <dbReference type="RuleBase" id="RU364120"/>
    </source>
</evidence>